<keyword evidence="1" id="KW-1133">Transmembrane helix</keyword>
<organism evidence="2 3">
    <name type="scientific">Bifidobacterium cebidarum</name>
    <dbReference type="NCBI Taxonomy" id="2650773"/>
    <lineage>
        <taxon>Bacteria</taxon>
        <taxon>Bacillati</taxon>
        <taxon>Actinomycetota</taxon>
        <taxon>Actinomycetes</taxon>
        <taxon>Bifidobacteriales</taxon>
        <taxon>Bifidobacteriaceae</taxon>
        <taxon>Bifidobacterium</taxon>
    </lineage>
</organism>
<feature type="transmembrane region" description="Helical" evidence="1">
    <location>
        <begin position="156"/>
        <end position="177"/>
    </location>
</feature>
<reference evidence="2 3" key="1">
    <citation type="submission" date="2019-09" db="EMBL/GenBank/DDBJ databases">
        <title>Characterization of the phylogenetic diversity of two novel species belonging to the genus Bifidobacterium: Bifidobacterium cebidarum sp. nov. and Bifidobacterium leontopitheci sp. nov.</title>
        <authorList>
            <person name="Lugli G.A."/>
            <person name="Duranti S."/>
            <person name="Milani C."/>
            <person name="Turroni F."/>
            <person name="Ventura M."/>
        </authorList>
    </citation>
    <scope>NUCLEOTIDE SEQUENCE [LARGE SCALE GENOMIC DNA]</scope>
    <source>
        <strain evidence="2 3">LMG 31469</strain>
    </source>
</reference>
<dbReference type="AlphaFoldDB" id="A0A6I1GE61"/>
<accession>A0A6I1GE61</accession>
<feature type="transmembrane region" description="Helical" evidence="1">
    <location>
        <begin position="54"/>
        <end position="71"/>
    </location>
</feature>
<gene>
    <name evidence="2" type="ORF">F7D08_1366</name>
</gene>
<sequence length="208" mass="23297">MAATQQPQQMQQSQARELSSDQQHALSALDSLRALDSDRAKIATGYEALRTSSIVWIAIVFGLLTFTYWLMPQAWFNRFNLPWNPLWLVAALLAMSLLLLIAATMLNSRRQGIAPQWQMPKLVMRSRRYQLALVAHFFVNFIPPILALAVGYATTAWWSAVAVTLIGAVINGVMEAWEFDETVRALKQHTAPEPSHLDSSAEAHHDLG</sequence>
<keyword evidence="1" id="KW-0812">Transmembrane</keyword>
<evidence type="ECO:0000313" key="3">
    <source>
        <dbReference type="Proteomes" id="UP000468413"/>
    </source>
</evidence>
<feature type="transmembrane region" description="Helical" evidence="1">
    <location>
        <begin position="86"/>
        <end position="108"/>
    </location>
</feature>
<keyword evidence="1" id="KW-0472">Membrane</keyword>
<keyword evidence="3" id="KW-1185">Reference proteome</keyword>
<name>A0A6I1GE61_9BIFI</name>
<dbReference type="EMBL" id="WBVS01000006">
    <property type="protein sequence ID" value="KAB7787972.1"/>
    <property type="molecule type" value="Genomic_DNA"/>
</dbReference>
<feature type="transmembrane region" description="Helical" evidence="1">
    <location>
        <begin position="129"/>
        <end position="150"/>
    </location>
</feature>
<comment type="caution">
    <text evidence="2">The sequence shown here is derived from an EMBL/GenBank/DDBJ whole genome shotgun (WGS) entry which is preliminary data.</text>
</comment>
<proteinExistence type="predicted"/>
<dbReference type="Proteomes" id="UP000468413">
    <property type="component" value="Unassembled WGS sequence"/>
</dbReference>
<evidence type="ECO:0000256" key="1">
    <source>
        <dbReference type="SAM" id="Phobius"/>
    </source>
</evidence>
<evidence type="ECO:0000313" key="2">
    <source>
        <dbReference type="EMBL" id="KAB7787972.1"/>
    </source>
</evidence>
<protein>
    <submittedName>
        <fullName evidence="2">Uncharacterized protein</fullName>
    </submittedName>
</protein>